<dbReference type="Proteomes" id="UP001454036">
    <property type="component" value="Unassembled WGS sequence"/>
</dbReference>
<accession>A0AAV3NN40</accession>
<dbReference type="InterPro" id="IPR013103">
    <property type="entry name" value="RVT_2"/>
</dbReference>
<gene>
    <name evidence="2" type="ORF">LIER_35099</name>
</gene>
<proteinExistence type="predicted"/>
<evidence type="ECO:0000313" key="3">
    <source>
        <dbReference type="Proteomes" id="UP001454036"/>
    </source>
</evidence>
<evidence type="ECO:0000313" key="2">
    <source>
        <dbReference type="EMBL" id="GAA0139490.1"/>
    </source>
</evidence>
<reference evidence="2 3" key="1">
    <citation type="submission" date="2024-01" db="EMBL/GenBank/DDBJ databases">
        <title>The complete chloroplast genome sequence of Lithospermum erythrorhizon: insights into the phylogenetic relationship among Boraginaceae species and the maternal lineages of purple gromwells.</title>
        <authorList>
            <person name="Okada T."/>
            <person name="Watanabe K."/>
        </authorList>
    </citation>
    <scope>NUCLEOTIDE SEQUENCE [LARGE SCALE GENOMIC DNA]</scope>
</reference>
<feature type="domain" description="Reverse transcriptase Ty1/copia-type" evidence="1">
    <location>
        <begin position="55"/>
        <end position="116"/>
    </location>
</feature>
<protein>
    <recommendedName>
        <fullName evidence="1">Reverse transcriptase Ty1/copia-type domain-containing protein</fullName>
    </recommendedName>
</protein>
<name>A0AAV3NN40_LITER</name>
<evidence type="ECO:0000259" key="1">
    <source>
        <dbReference type="Pfam" id="PF07727"/>
    </source>
</evidence>
<dbReference type="AlphaFoldDB" id="A0AAV3NN40"/>
<dbReference type="EMBL" id="BAABME010015120">
    <property type="protein sequence ID" value="GAA0139490.1"/>
    <property type="molecule type" value="Genomic_DNA"/>
</dbReference>
<sequence>MTTKKKDIVDYRKMVGLLGETCFISKVEPKDVKTTLLDEHWINAMQEELFQFEKNDVCELVPRPDDYNVIGKKWIFKNKSDEFGNVTRNKARLVAQGYTQIEGIDFEETFAPVERLLLWPALYGLKQAPRAGYERLTIFLLKNGYIRGGVDNTLFIMKEKDLMMVAQIYIDDIVFGDKPDEGQHIYLTILATHVKVSKDEDGKSVDISAYKSMIGSLFNLIASKPNIAYYVGVCKISG</sequence>
<comment type="caution">
    <text evidence="2">The sequence shown here is derived from an EMBL/GenBank/DDBJ whole genome shotgun (WGS) entry which is preliminary data.</text>
</comment>
<organism evidence="2 3">
    <name type="scientific">Lithospermum erythrorhizon</name>
    <name type="common">Purple gromwell</name>
    <name type="synonym">Lithospermum officinale var. erythrorhizon</name>
    <dbReference type="NCBI Taxonomy" id="34254"/>
    <lineage>
        <taxon>Eukaryota</taxon>
        <taxon>Viridiplantae</taxon>
        <taxon>Streptophyta</taxon>
        <taxon>Embryophyta</taxon>
        <taxon>Tracheophyta</taxon>
        <taxon>Spermatophyta</taxon>
        <taxon>Magnoliopsida</taxon>
        <taxon>eudicotyledons</taxon>
        <taxon>Gunneridae</taxon>
        <taxon>Pentapetalae</taxon>
        <taxon>asterids</taxon>
        <taxon>lamiids</taxon>
        <taxon>Boraginales</taxon>
        <taxon>Boraginaceae</taxon>
        <taxon>Boraginoideae</taxon>
        <taxon>Lithospermeae</taxon>
        <taxon>Lithospermum</taxon>
    </lineage>
</organism>
<dbReference type="Pfam" id="PF07727">
    <property type="entry name" value="RVT_2"/>
    <property type="match status" value="1"/>
</dbReference>
<keyword evidence="3" id="KW-1185">Reference proteome</keyword>